<dbReference type="PIRSF" id="PIRSF500134">
    <property type="entry name" value="UDPglc_DH_bac"/>
    <property type="match status" value="1"/>
</dbReference>
<evidence type="ECO:0000256" key="8">
    <source>
        <dbReference type="PIRNR" id="PIRNR000124"/>
    </source>
</evidence>
<dbReference type="RefSeq" id="WP_211289382.1">
    <property type="nucleotide sequence ID" value="NZ_PGTZ01000007.1"/>
</dbReference>
<dbReference type="PIRSF" id="PIRSF000124">
    <property type="entry name" value="UDPglc_GDPman_dh"/>
    <property type="match status" value="1"/>
</dbReference>
<dbReference type="InterPro" id="IPR017476">
    <property type="entry name" value="UDP-Glc/GDP-Man"/>
</dbReference>
<evidence type="ECO:0000256" key="3">
    <source>
        <dbReference type="ARBA" id="ARBA00012954"/>
    </source>
</evidence>
<comment type="catalytic activity">
    <reaction evidence="6 8">
        <text>UDP-alpha-D-glucose + 2 NAD(+) + H2O = UDP-alpha-D-glucuronate + 2 NADH + 3 H(+)</text>
        <dbReference type="Rhea" id="RHEA:23596"/>
        <dbReference type="ChEBI" id="CHEBI:15377"/>
        <dbReference type="ChEBI" id="CHEBI:15378"/>
        <dbReference type="ChEBI" id="CHEBI:57540"/>
        <dbReference type="ChEBI" id="CHEBI:57945"/>
        <dbReference type="ChEBI" id="CHEBI:58052"/>
        <dbReference type="ChEBI" id="CHEBI:58885"/>
        <dbReference type="EC" id="1.1.1.22"/>
    </reaction>
</comment>
<dbReference type="InterPro" id="IPR028357">
    <property type="entry name" value="UDPglc_DH_bac"/>
</dbReference>
<dbReference type="FunFam" id="1.20.5.100:FF:000001">
    <property type="entry name" value="UDP-glucose 6-dehydrogenase"/>
    <property type="match status" value="1"/>
</dbReference>
<evidence type="ECO:0000256" key="7">
    <source>
        <dbReference type="ARBA" id="ARBA00053241"/>
    </source>
</evidence>
<dbReference type="GO" id="GO:0000271">
    <property type="term" value="P:polysaccharide biosynthetic process"/>
    <property type="evidence" value="ECO:0007669"/>
    <property type="project" value="InterPro"/>
</dbReference>
<dbReference type="GO" id="GO:0003979">
    <property type="term" value="F:UDP-glucose 6-dehydrogenase activity"/>
    <property type="evidence" value="ECO:0007669"/>
    <property type="project" value="UniProtKB-EC"/>
</dbReference>
<dbReference type="InterPro" id="IPR001732">
    <property type="entry name" value="UDP-Glc/GDP-Man_DH_N"/>
</dbReference>
<dbReference type="Gene3D" id="1.20.5.100">
    <property type="entry name" value="Cytochrome c1, transmembrane anchor, C-terminal"/>
    <property type="match status" value="1"/>
</dbReference>
<proteinExistence type="inferred from homology"/>
<feature type="binding site" evidence="11">
    <location>
        <position position="121"/>
    </location>
    <ligand>
        <name>NAD(+)</name>
        <dbReference type="ChEBI" id="CHEBI:57540"/>
    </ligand>
</feature>
<feature type="binding site" evidence="11">
    <location>
        <position position="30"/>
    </location>
    <ligand>
        <name>NAD(+)</name>
        <dbReference type="ChEBI" id="CHEBI:57540"/>
    </ligand>
</feature>
<evidence type="ECO:0000259" key="12">
    <source>
        <dbReference type="SMART" id="SM00984"/>
    </source>
</evidence>
<sequence length="436" mass="45959">MRISVIGCGYLGAVHAACMAQLGHDVVGIDVDERKVKLLASGEAPFFEPGLPELLSQASATGRLRFTTDLAQAASADVHFVCVGTPQVKGGYAADLTYVDAAFEALLPHLGAGDVVVGKSTVPVGTAARLAATLADAAPEVTLAWNPEFLREGFAVQDTLHPDRLVYGVASGAAGEHAVEVLDAVYAAPLAEDTPRLVTDYPTAELVKVAANSFLATKISFINAMAELCEATGADVTQLADAIGHDDRIGRKFLNAGLGFGGGCLPKDIRAFMARADELGADQAVTFLKEIDAINVRRRGRMVDLATEVLGGDVAGRRIAVLGAAFKPNSDDVRDSPALDVAVRLMELGAQVRVTDPEAGANAHAVHPDLDVTTFDAAVDGAEAVLLLTEWQQYRELDPDALGERVAARHVLDGRNVLDPGRWRAAGWTYRALGRH</sequence>
<evidence type="ECO:0000313" key="14">
    <source>
        <dbReference type="Proteomes" id="UP000231586"/>
    </source>
</evidence>
<gene>
    <name evidence="13" type="ORF">CLV34_1756</name>
</gene>
<feature type="active site" description="Nucleophile" evidence="9">
    <location>
        <position position="264"/>
    </location>
</feature>
<comment type="similarity">
    <text evidence="2 8">Belongs to the UDP-glucose/GDP-mannose dehydrogenase family.</text>
</comment>
<evidence type="ECO:0000256" key="9">
    <source>
        <dbReference type="PIRSR" id="PIRSR500134-1"/>
    </source>
</evidence>
<accession>A0A2M8WTP7</accession>
<dbReference type="InterPro" id="IPR008927">
    <property type="entry name" value="6-PGluconate_DH-like_C_sf"/>
</dbReference>
<dbReference type="Pfam" id="PF03720">
    <property type="entry name" value="UDPG_MGDP_dh_C"/>
    <property type="match status" value="1"/>
</dbReference>
<dbReference type="GO" id="GO:0006065">
    <property type="term" value="P:UDP-glucuronate biosynthetic process"/>
    <property type="evidence" value="ECO:0007669"/>
    <property type="project" value="UniProtKB-UniPathway"/>
</dbReference>
<keyword evidence="14" id="KW-1185">Reference proteome</keyword>
<feature type="binding site" evidence="11">
    <location>
        <position position="85"/>
    </location>
    <ligand>
        <name>NAD(+)</name>
        <dbReference type="ChEBI" id="CHEBI:57540"/>
    </ligand>
</feature>
<dbReference type="InterPro" id="IPR036220">
    <property type="entry name" value="UDP-Glc/GDP-Man_DH_C_sf"/>
</dbReference>
<dbReference type="Proteomes" id="UP000231586">
    <property type="component" value="Unassembled WGS sequence"/>
</dbReference>
<dbReference type="EC" id="1.1.1.22" evidence="3 8"/>
<evidence type="ECO:0000256" key="4">
    <source>
        <dbReference type="ARBA" id="ARBA00023002"/>
    </source>
</evidence>
<dbReference type="GO" id="GO:0051287">
    <property type="term" value="F:NAD binding"/>
    <property type="evidence" value="ECO:0007669"/>
    <property type="project" value="InterPro"/>
</dbReference>
<keyword evidence="4 8" id="KW-0560">Oxidoreductase</keyword>
<feature type="binding site" evidence="11">
    <location>
        <position position="267"/>
    </location>
    <ligand>
        <name>NAD(+)</name>
        <dbReference type="ChEBI" id="CHEBI:57540"/>
    </ligand>
</feature>
<keyword evidence="5 8" id="KW-0520">NAD</keyword>
<dbReference type="UniPathway" id="UPA00038">
    <property type="reaction ID" value="UER00491"/>
</dbReference>
<dbReference type="PANTHER" id="PTHR43750">
    <property type="entry name" value="UDP-GLUCOSE 6-DEHYDROGENASE TUAD"/>
    <property type="match status" value="1"/>
</dbReference>
<dbReference type="InterPro" id="IPR014027">
    <property type="entry name" value="UDP-Glc/GDP-Man_DH_C"/>
</dbReference>
<feature type="binding site" evidence="10">
    <location>
        <position position="327"/>
    </location>
    <ligand>
        <name>substrate</name>
    </ligand>
</feature>
<reference evidence="13 14" key="1">
    <citation type="submission" date="2017-11" db="EMBL/GenBank/DDBJ databases">
        <title>Genomic Encyclopedia of Archaeal and Bacterial Type Strains, Phase II (KMG-II): From Individual Species to Whole Genera.</title>
        <authorList>
            <person name="Goeker M."/>
        </authorList>
    </citation>
    <scope>NUCLEOTIDE SEQUENCE [LARGE SCALE GENOMIC DNA]</scope>
    <source>
        <strain evidence="13 14">DSM 22413</strain>
    </source>
</reference>
<dbReference type="EMBL" id="PGTZ01000007">
    <property type="protein sequence ID" value="PJI94268.1"/>
    <property type="molecule type" value="Genomic_DNA"/>
</dbReference>
<feature type="binding site" evidence="11">
    <location>
        <position position="35"/>
    </location>
    <ligand>
        <name>NAD(+)</name>
        <dbReference type="ChEBI" id="CHEBI:57540"/>
    </ligand>
</feature>
<dbReference type="Gene3D" id="3.40.50.720">
    <property type="entry name" value="NAD(P)-binding Rossmann-like Domain"/>
    <property type="match status" value="2"/>
</dbReference>
<dbReference type="AlphaFoldDB" id="A0A2M8WTP7"/>
<evidence type="ECO:0000256" key="11">
    <source>
        <dbReference type="PIRSR" id="PIRSR500134-3"/>
    </source>
</evidence>
<dbReference type="SMART" id="SM00984">
    <property type="entry name" value="UDPG_MGDP_dh_C"/>
    <property type="match status" value="1"/>
</dbReference>
<dbReference type="SUPFAM" id="SSF48179">
    <property type="entry name" value="6-phosphogluconate dehydrogenase C-terminal domain-like"/>
    <property type="match status" value="1"/>
</dbReference>
<evidence type="ECO:0000256" key="10">
    <source>
        <dbReference type="PIRSR" id="PIRSR500134-2"/>
    </source>
</evidence>
<feature type="binding site" evidence="10">
    <location>
        <position position="208"/>
    </location>
    <ligand>
        <name>substrate</name>
    </ligand>
</feature>
<dbReference type="InterPro" id="IPR036291">
    <property type="entry name" value="NAD(P)-bd_dom_sf"/>
</dbReference>
<evidence type="ECO:0000256" key="6">
    <source>
        <dbReference type="ARBA" id="ARBA00047473"/>
    </source>
</evidence>
<comment type="function">
    <text evidence="7">Catalyzes the conversion of UDP-glucose into UDP-glucuronate, one of the precursors of teichuronic acid.</text>
</comment>
<dbReference type="NCBIfam" id="TIGR03026">
    <property type="entry name" value="NDP-sugDHase"/>
    <property type="match status" value="1"/>
</dbReference>
<evidence type="ECO:0000313" key="13">
    <source>
        <dbReference type="EMBL" id="PJI94268.1"/>
    </source>
</evidence>
<evidence type="ECO:0000256" key="2">
    <source>
        <dbReference type="ARBA" id="ARBA00006601"/>
    </source>
</evidence>
<organism evidence="13 14">
    <name type="scientific">Luteimicrobium subarcticum</name>
    <dbReference type="NCBI Taxonomy" id="620910"/>
    <lineage>
        <taxon>Bacteria</taxon>
        <taxon>Bacillati</taxon>
        <taxon>Actinomycetota</taxon>
        <taxon>Actinomycetes</taxon>
        <taxon>Micrococcales</taxon>
        <taxon>Luteimicrobium</taxon>
    </lineage>
</organism>
<feature type="binding site" evidence="10">
    <location>
        <begin position="253"/>
        <end position="257"/>
    </location>
    <ligand>
        <name>substrate</name>
    </ligand>
</feature>
<evidence type="ECO:0000256" key="1">
    <source>
        <dbReference type="ARBA" id="ARBA00004701"/>
    </source>
</evidence>
<feature type="binding site" evidence="10">
    <location>
        <position position="261"/>
    </location>
    <ligand>
        <name>substrate</name>
    </ligand>
</feature>
<feature type="binding site" evidence="10">
    <location>
        <begin position="149"/>
        <end position="152"/>
    </location>
    <ligand>
        <name>substrate</name>
    </ligand>
</feature>
<dbReference type="Pfam" id="PF03721">
    <property type="entry name" value="UDPG_MGDP_dh_N"/>
    <property type="match status" value="1"/>
</dbReference>
<feature type="binding site" evidence="11">
    <location>
        <position position="152"/>
    </location>
    <ligand>
        <name>NAD(+)</name>
        <dbReference type="ChEBI" id="CHEBI:57540"/>
    </ligand>
</feature>
<dbReference type="PANTHER" id="PTHR43750:SF3">
    <property type="entry name" value="UDP-GLUCOSE 6-DEHYDROGENASE TUAD"/>
    <property type="match status" value="1"/>
</dbReference>
<dbReference type="SUPFAM" id="SSF51735">
    <property type="entry name" value="NAD(P)-binding Rossmann-fold domains"/>
    <property type="match status" value="1"/>
</dbReference>
<protein>
    <recommendedName>
        <fullName evidence="3 8">UDP-glucose 6-dehydrogenase</fullName>
        <ecNumber evidence="3 8">1.1.1.22</ecNumber>
    </recommendedName>
</protein>
<dbReference type="InterPro" id="IPR014026">
    <property type="entry name" value="UDP-Glc/GDP-Man_DH_dimer"/>
</dbReference>
<dbReference type="Pfam" id="PF00984">
    <property type="entry name" value="UDPG_MGDP_dh"/>
    <property type="match status" value="1"/>
</dbReference>
<feature type="domain" description="UDP-glucose/GDP-mannose dehydrogenase C-terminal" evidence="12">
    <location>
        <begin position="320"/>
        <end position="420"/>
    </location>
</feature>
<feature type="binding site" evidence="11">
    <location>
        <position position="334"/>
    </location>
    <ligand>
        <name>NAD(+)</name>
        <dbReference type="ChEBI" id="CHEBI:57540"/>
    </ligand>
</feature>
<comment type="caution">
    <text evidence="13">The sequence shown here is derived from an EMBL/GenBank/DDBJ whole genome shotgun (WGS) entry which is preliminary data.</text>
</comment>
<comment type="pathway">
    <text evidence="1">Nucleotide-sugar biosynthesis; UDP-alpha-D-glucuronate biosynthesis; UDP-alpha-D-glucuronate from UDP-alpha-D-glucose: step 1/1.</text>
</comment>
<dbReference type="SUPFAM" id="SSF52413">
    <property type="entry name" value="UDP-glucose/GDP-mannose dehydrogenase C-terminal domain"/>
    <property type="match status" value="1"/>
</dbReference>
<name>A0A2M8WTP7_9MICO</name>
<evidence type="ECO:0000256" key="5">
    <source>
        <dbReference type="ARBA" id="ARBA00023027"/>
    </source>
</evidence>